<organism evidence="4 5">
    <name type="scientific">Alicyclobacillus fastidiosus</name>
    <dbReference type="NCBI Taxonomy" id="392011"/>
    <lineage>
        <taxon>Bacteria</taxon>
        <taxon>Bacillati</taxon>
        <taxon>Bacillota</taxon>
        <taxon>Bacilli</taxon>
        <taxon>Bacillales</taxon>
        <taxon>Alicyclobacillaceae</taxon>
        <taxon>Alicyclobacillus</taxon>
    </lineage>
</organism>
<feature type="transmembrane region" description="Helical" evidence="3">
    <location>
        <begin position="359"/>
        <end position="385"/>
    </location>
</feature>
<evidence type="ECO:0000313" key="4">
    <source>
        <dbReference type="EMBL" id="MFB5192106.1"/>
    </source>
</evidence>
<gene>
    <name evidence="4" type="ORF">KKP3000_000899</name>
</gene>
<reference evidence="4 5" key="1">
    <citation type="journal article" date="2024" name="Int. J. Mol. Sci.">
        <title>Exploration of Alicyclobacillus spp. Genome in Search of Antibiotic Resistance.</title>
        <authorList>
            <person name="Bucka-Kolendo J."/>
            <person name="Kiousi D.E."/>
            <person name="Dekowska A."/>
            <person name="Mikolajczuk-Szczyrba A."/>
            <person name="Karadedos D.M."/>
            <person name="Michael P."/>
            <person name="Galanis A."/>
            <person name="Sokolowska B."/>
        </authorList>
    </citation>
    <scope>NUCLEOTIDE SEQUENCE [LARGE SCALE GENOMIC DNA]</scope>
    <source>
        <strain evidence="4 5">KKP 3000</strain>
    </source>
</reference>
<evidence type="ECO:0000313" key="5">
    <source>
        <dbReference type="Proteomes" id="UP001579974"/>
    </source>
</evidence>
<keyword evidence="3" id="KW-0812">Transmembrane</keyword>
<dbReference type="PANTHER" id="PTHR22550:SF9">
    <property type="entry name" value="STAGE V SPORULATION PROTEIN AF"/>
    <property type="match status" value="1"/>
</dbReference>
<name>A0ABV5AIZ2_9BACL</name>
<comment type="caution">
    <text evidence="4">The sequence shown here is derived from an EMBL/GenBank/DDBJ whole genome shotgun (WGS) entry which is preliminary data.</text>
</comment>
<dbReference type="Proteomes" id="UP001579974">
    <property type="component" value="Unassembled WGS sequence"/>
</dbReference>
<feature type="transmembrane region" description="Helical" evidence="3">
    <location>
        <begin position="426"/>
        <end position="451"/>
    </location>
</feature>
<dbReference type="EMBL" id="JBDXSU010000017">
    <property type="protein sequence ID" value="MFB5192106.1"/>
    <property type="molecule type" value="Genomic_DNA"/>
</dbReference>
<keyword evidence="3" id="KW-1133">Transmembrane helix</keyword>
<evidence type="ECO:0000256" key="2">
    <source>
        <dbReference type="ARBA" id="ARBA00023136"/>
    </source>
</evidence>
<dbReference type="InterPro" id="IPR050768">
    <property type="entry name" value="UPF0353/GerABKA_families"/>
</dbReference>
<dbReference type="RefSeq" id="WP_275472835.1">
    <property type="nucleotide sequence ID" value="NZ_CP162940.1"/>
</dbReference>
<feature type="transmembrane region" description="Helical" evidence="3">
    <location>
        <begin position="397"/>
        <end position="414"/>
    </location>
</feature>
<evidence type="ECO:0000256" key="3">
    <source>
        <dbReference type="SAM" id="Phobius"/>
    </source>
</evidence>
<keyword evidence="2 3" id="KW-0472">Membrane</keyword>
<dbReference type="PIRSF" id="PIRSF005690">
    <property type="entry name" value="GerBA"/>
    <property type="match status" value="1"/>
</dbReference>
<comment type="similarity">
    <text evidence="1">Belongs to the GerABKA family.</text>
</comment>
<dbReference type="InterPro" id="IPR004995">
    <property type="entry name" value="Spore_Ger"/>
</dbReference>
<sequence>MVKQIPEVKEQVISPKLEENVTYLNNLLGIGTTWDVIAKPFKFGRLNMMSYVANGFFLTMNVVLILENLQASIEAFEKKHEREDYTLDQLVVYLNTNVSFVQVQVFDKMSDAVRFILSGPLMTFIDGYDKALMIDTRIYPMRSISEPTMERVARGNHDGFTETMLMNTSLIRRRLRDPRLRVELMQIGGRGQNDVSLLYLKDVAEENLVKDIRSKLQSIDSGGLVLGEQQVMDYLGKLKWNPYPIARYTERPDVASTALLEGQVVIVVDNTPEVIIAPTTFWQHMQHPQEYHSYPMIGTYLRWLIAFAVYMSIFLPGVFLVVNAHPHWVPKWGAFFISNRHDPLPLWAQLIVAEVSLDILRLAVINIPSVMASAVGIVAALLFGQFATTIQLLQPEVLVYMGFVMMAQYATSSYELGSANQMARFWIMGWSAAFGITGFTIGVVSWFILLATMKTFGKPYLWPLIPFKWKHGLTDTLIRQPSYKLGGVPEILRRRRGRA</sequence>
<proteinExistence type="inferred from homology"/>
<feature type="transmembrane region" description="Helical" evidence="3">
    <location>
        <begin position="300"/>
        <end position="322"/>
    </location>
</feature>
<keyword evidence="5" id="KW-1185">Reference proteome</keyword>
<dbReference type="Pfam" id="PF03323">
    <property type="entry name" value="GerA"/>
    <property type="match status" value="1"/>
</dbReference>
<evidence type="ECO:0000256" key="1">
    <source>
        <dbReference type="ARBA" id="ARBA00005278"/>
    </source>
</evidence>
<accession>A0ABV5AIZ2</accession>
<dbReference type="PANTHER" id="PTHR22550">
    <property type="entry name" value="SPORE GERMINATION PROTEIN"/>
    <property type="match status" value="1"/>
</dbReference>
<protein>
    <submittedName>
        <fullName evidence="4">Spore germination protein</fullName>
    </submittedName>
</protein>